<dbReference type="InParanoid" id="A0A7M7TBC7"/>
<dbReference type="AlphaFoldDB" id="A0A7M7TBC7"/>
<evidence type="ECO:0000313" key="2">
    <source>
        <dbReference type="EnsemblMetazoa" id="XP_031788994"/>
    </source>
</evidence>
<keyword evidence="3" id="KW-1185">Reference proteome</keyword>
<organism evidence="2 3">
    <name type="scientific">Nasonia vitripennis</name>
    <name type="common">Parasitic wasp</name>
    <dbReference type="NCBI Taxonomy" id="7425"/>
    <lineage>
        <taxon>Eukaryota</taxon>
        <taxon>Metazoa</taxon>
        <taxon>Ecdysozoa</taxon>
        <taxon>Arthropoda</taxon>
        <taxon>Hexapoda</taxon>
        <taxon>Insecta</taxon>
        <taxon>Pterygota</taxon>
        <taxon>Neoptera</taxon>
        <taxon>Endopterygota</taxon>
        <taxon>Hymenoptera</taxon>
        <taxon>Apocrita</taxon>
        <taxon>Proctotrupomorpha</taxon>
        <taxon>Chalcidoidea</taxon>
        <taxon>Pteromalidae</taxon>
        <taxon>Pteromalinae</taxon>
        <taxon>Nasonia</taxon>
    </lineage>
</organism>
<feature type="compositionally biased region" description="Polar residues" evidence="1">
    <location>
        <begin position="140"/>
        <end position="153"/>
    </location>
</feature>
<dbReference type="KEGG" id="nvi:116417941"/>
<proteinExistence type="predicted"/>
<name>A0A7M7TBC7_NASVI</name>
<protein>
    <submittedName>
        <fullName evidence="2">Uncharacterized protein</fullName>
    </submittedName>
</protein>
<dbReference type="RefSeq" id="XP_031788994.1">
    <property type="nucleotide sequence ID" value="XM_031933134.1"/>
</dbReference>
<dbReference type="Proteomes" id="UP000002358">
    <property type="component" value="Unassembled WGS sequence"/>
</dbReference>
<evidence type="ECO:0000256" key="1">
    <source>
        <dbReference type="SAM" id="MobiDB-lite"/>
    </source>
</evidence>
<sequence length="185" mass="22042">MMMRKTMEGMRDNEIESVKFFVAVKFIDDKEKHHVIVTSDKVLKFDPVKTERKKYKNPYKVLKYDTDRQQEFAVPANILDHSDSLVDLKNQHKRYVYPKSRLSDALEKLAQESESEDDGLDTKDQIKKDRKDKVMRQKKNQTVPSNTRKNVNKCDNMQMVDKQTQRELIKEKHNNCSKIMKRYQV</sequence>
<accession>A0A7M7TBC7</accession>
<reference evidence="2" key="1">
    <citation type="submission" date="2021-01" db="UniProtKB">
        <authorList>
            <consortium name="EnsemblMetazoa"/>
        </authorList>
    </citation>
    <scope>IDENTIFICATION</scope>
</reference>
<evidence type="ECO:0000313" key="3">
    <source>
        <dbReference type="Proteomes" id="UP000002358"/>
    </source>
</evidence>
<dbReference type="GeneID" id="116417941"/>
<dbReference type="EnsemblMetazoa" id="XM_031933134">
    <property type="protein sequence ID" value="XP_031788994"/>
    <property type="gene ID" value="LOC116417941"/>
</dbReference>
<feature type="compositionally biased region" description="Basic and acidic residues" evidence="1">
    <location>
        <begin position="120"/>
        <end position="135"/>
    </location>
</feature>
<feature type="region of interest" description="Disordered" evidence="1">
    <location>
        <begin position="110"/>
        <end position="153"/>
    </location>
</feature>